<dbReference type="EMBL" id="FQXC01000003">
    <property type="protein sequence ID" value="SHH60577.1"/>
    <property type="molecule type" value="Genomic_DNA"/>
</dbReference>
<keyword evidence="6" id="KW-1185">Reference proteome</keyword>
<dbReference type="RefSeq" id="WP_072778009.1">
    <property type="nucleotide sequence ID" value="NZ_FQXC01000003.1"/>
</dbReference>
<evidence type="ECO:0000313" key="6">
    <source>
        <dbReference type="Proteomes" id="UP000184221"/>
    </source>
</evidence>
<feature type="domain" description="Nudix hydrolase" evidence="4">
    <location>
        <begin position="13"/>
        <end position="144"/>
    </location>
</feature>
<dbReference type="Proteomes" id="UP000184221">
    <property type="component" value="Unassembled WGS sequence"/>
</dbReference>
<name>A0A1M5UC86_9RHOB</name>
<dbReference type="Gene3D" id="3.90.79.10">
    <property type="entry name" value="Nucleoside Triphosphate Pyrophosphohydrolase"/>
    <property type="match status" value="1"/>
</dbReference>
<dbReference type="GO" id="GO:0006167">
    <property type="term" value="P:AMP biosynthetic process"/>
    <property type="evidence" value="ECO:0007669"/>
    <property type="project" value="TreeGrafter"/>
</dbReference>
<sequence>MRRFGEIPEPGRRYTLRTGAYAILPGRDGLLLTHQSAPEPEYQLPGGGVDPGESPVQALFREVYEETGWRIARPQRLGAYRRFTYMPEYDLWAEKLCLIYMAVPVVRYGDPIEPDHTALWMTPDTAMDYLANSGDRDFVHRYASRATIFQKRG</sequence>
<dbReference type="AlphaFoldDB" id="A0A1M5UC86"/>
<organism evidence="5 6">
    <name type="scientific">Marivita hallyeonensis</name>
    <dbReference type="NCBI Taxonomy" id="996342"/>
    <lineage>
        <taxon>Bacteria</taxon>
        <taxon>Pseudomonadati</taxon>
        <taxon>Pseudomonadota</taxon>
        <taxon>Alphaproteobacteria</taxon>
        <taxon>Rhodobacterales</taxon>
        <taxon>Roseobacteraceae</taxon>
        <taxon>Marivita</taxon>
    </lineage>
</organism>
<gene>
    <name evidence="5" type="ORF">SAMN05443551_2575</name>
</gene>
<dbReference type="PRINTS" id="PR00502">
    <property type="entry name" value="NUDIXFAMILY"/>
</dbReference>
<dbReference type="InterPro" id="IPR051325">
    <property type="entry name" value="Nudix_hydrolase_domain"/>
</dbReference>
<dbReference type="PROSITE" id="PS51462">
    <property type="entry name" value="NUDIX"/>
    <property type="match status" value="1"/>
</dbReference>
<dbReference type="InterPro" id="IPR015797">
    <property type="entry name" value="NUDIX_hydrolase-like_dom_sf"/>
</dbReference>
<dbReference type="SUPFAM" id="SSF55811">
    <property type="entry name" value="Nudix"/>
    <property type="match status" value="1"/>
</dbReference>
<keyword evidence="2 3" id="KW-0378">Hydrolase</keyword>
<dbReference type="PANTHER" id="PTHR21340">
    <property type="entry name" value="DIADENOSINE 5,5-P1,P4-TETRAPHOSPHATE PYROPHOSPHOHYDROLASE MUTT"/>
    <property type="match status" value="1"/>
</dbReference>
<accession>A0A1M5UC86</accession>
<evidence type="ECO:0000256" key="3">
    <source>
        <dbReference type="RuleBase" id="RU003476"/>
    </source>
</evidence>
<dbReference type="GO" id="GO:0006754">
    <property type="term" value="P:ATP biosynthetic process"/>
    <property type="evidence" value="ECO:0007669"/>
    <property type="project" value="TreeGrafter"/>
</dbReference>
<dbReference type="CDD" id="cd04684">
    <property type="entry name" value="NUDIX_Hydrolase"/>
    <property type="match status" value="1"/>
</dbReference>
<dbReference type="InterPro" id="IPR020476">
    <property type="entry name" value="Nudix_hydrolase"/>
</dbReference>
<reference evidence="5 6" key="1">
    <citation type="submission" date="2016-11" db="EMBL/GenBank/DDBJ databases">
        <authorList>
            <person name="Jaros S."/>
            <person name="Januszkiewicz K."/>
            <person name="Wedrychowicz H."/>
        </authorList>
    </citation>
    <scope>NUCLEOTIDE SEQUENCE [LARGE SCALE GENOMIC DNA]</scope>
    <source>
        <strain evidence="5 6">DSM 29431</strain>
    </source>
</reference>
<dbReference type="InterPro" id="IPR000086">
    <property type="entry name" value="NUDIX_hydrolase_dom"/>
</dbReference>
<dbReference type="PANTHER" id="PTHR21340:SF0">
    <property type="entry name" value="BIS(5'-NUCLEOSYL)-TETRAPHOSPHATASE [ASYMMETRICAL]"/>
    <property type="match status" value="1"/>
</dbReference>
<evidence type="ECO:0000313" key="5">
    <source>
        <dbReference type="EMBL" id="SHH60577.1"/>
    </source>
</evidence>
<proteinExistence type="inferred from homology"/>
<protein>
    <submittedName>
        <fullName evidence="5">8-oxo-dGTP diphosphatase</fullName>
    </submittedName>
</protein>
<evidence type="ECO:0000256" key="1">
    <source>
        <dbReference type="ARBA" id="ARBA00001946"/>
    </source>
</evidence>
<dbReference type="STRING" id="996342.SAMN05443551_2575"/>
<dbReference type="Pfam" id="PF00293">
    <property type="entry name" value="NUDIX"/>
    <property type="match status" value="1"/>
</dbReference>
<dbReference type="InterPro" id="IPR020084">
    <property type="entry name" value="NUDIX_hydrolase_CS"/>
</dbReference>
<evidence type="ECO:0000259" key="4">
    <source>
        <dbReference type="PROSITE" id="PS51462"/>
    </source>
</evidence>
<evidence type="ECO:0000256" key="2">
    <source>
        <dbReference type="ARBA" id="ARBA00022801"/>
    </source>
</evidence>
<dbReference type="PROSITE" id="PS00893">
    <property type="entry name" value="NUDIX_BOX"/>
    <property type="match status" value="1"/>
</dbReference>
<dbReference type="GO" id="GO:0004081">
    <property type="term" value="F:bis(5'-nucleosyl)-tetraphosphatase (asymmetrical) activity"/>
    <property type="evidence" value="ECO:0007669"/>
    <property type="project" value="TreeGrafter"/>
</dbReference>
<dbReference type="OrthoDB" id="9816040at2"/>
<comment type="cofactor">
    <cofactor evidence="1">
        <name>Mg(2+)</name>
        <dbReference type="ChEBI" id="CHEBI:18420"/>
    </cofactor>
</comment>
<comment type="similarity">
    <text evidence="3">Belongs to the Nudix hydrolase family.</text>
</comment>